<accession>A0A1S8D7A7</accession>
<dbReference type="InterPro" id="IPR000801">
    <property type="entry name" value="Esterase-like"/>
</dbReference>
<protein>
    <submittedName>
        <fullName evidence="4">Esterase</fullName>
    </submittedName>
</protein>
<comment type="similarity">
    <text evidence="1">Belongs to the esterase D family.</text>
</comment>
<keyword evidence="2" id="KW-0378">Hydrolase</keyword>
<dbReference type="InterPro" id="IPR052558">
    <property type="entry name" value="Siderophore_Hydrolase_D"/>
</dbReference>
<dbReference type="PANTHER" id="PTHR40841">
    <property type="entry name" value="SIDEROPHORE TRIACETYLFUSARININE C ESTERASE"/>
    <property type="match status" value="1"/>
</dbReference>
<comment type="caution">
    <text evidence="4">The sequence shown here is derived from an EMBL/GenBank/DDBJ whole genome shotgun (WGS) entry which is preliminary data.</text>
</comment>
<reference evidence="4" key="1">
    <citation type="submission" date="2016-12" db="EMBL/GenBank/DDBJ databases">
        <title>Draft genome sequence of Roseomonas mucosa strain AU37, isolated from a peripheral intravenous catheter.</title>
        <authorList>
            <person name="Choudhury M.A."/>
            <person name="Sidjabat H.E."/>
            <person name="Wailan A.M."/>
            <person name="Zhang L."/>
            <person name="Marsh N.M."/>
            <person name="Rickard C.M."/>
            <person name="Davies M."/>
            <person name="Mcmillan D.J."/>
        </authorList>
    </citation>
    <scope>NUCLEOTIDE SEQUENCE [LARGE SCALE GENOMIC DNA]</scope>
    <source>
        <strain evidence="4">AU37</strain>
    </source>
</reference>
<dbReference type="SUPFAM" id="SSF53474">
    <property type="entry name" value="alpha/beta-Hydrolases"/>
    <property type="match status" value="1"/>
</dbReference>
<evidence type="ECO:0000256" key="3">
    <source>
        <dbReference type="SAM" id="MobiDB-lite"/>
    </source>
</evidence>
<dbReference type="RefSeq" id="WP_075823098.1">
    <property type="nucleotide sequence ID" value="NZ_CP034924.1"/>
</dbReference>
<gene>
    <name evidence="4" type="ORF">APZ41_007540</name>
</gene>
<keyword evidence="5" id="KW-1185">Reference proteome</keyword>
<dbReference type="Pfam" id="PF00756">
    <property type="entry name" value="Esterase"/>
    <property type="match status" value="1"/>
</dbReference>
<dbReference type="STRING" id="207340.APZ41_007540"/>
<evidence type="ECO:0000313" key="5">
    <source>
        <dbReference type="Proteomes" id="UP000054844"/>
    </source>
</evidence>
<dbReference type="GO" id="GO:0016788">
    <property type="term" value="F:hydrolase activity, acting on ester bonds"/>
    <property type="evidence" value="ECO:0007669"/>
    <property type="project" value="TreeGrafter"/>
</dbReference>
<dbReference type="PANTHER" id="PTHR40841:SF2">
    <property type="entry name" value="SIDEROPHORE-DEGRADING ESTERASE (EUROFUNG)"/>
    <property type="match status" value="1"/>
</dbReference>
<evidence type="ECO:0000313" key="4">
    <source>
        <dbReference type="EMBL" id="ONH83799.1"/>
    </source>
</evidence>
<dbReference type="InterPro" id="IPR029058">
    <property type="entry name" value="AB_hydrolase_fold"/>
</dbReference>
<evidence type="ECO:0000256" key="1">
    <source>
        <dbReference type="ARBA" id="ARBA00005622"/>
    </source>
</evidence>
<dbReference type="EMBL" id="LLWF02000017">
    <property type="protein sequence ID" value="ONH83799.1"/>
    <property type="molecule type" value="Genomic_DNA"/>
</dbReference>
<sequence>MAEVSLPGTTALALDGPSGAYRIFLSVPQAPPPPEGFPLLVLLDANLCFGTVADLLRQGSFRPGVSRLCPAVVAGIAYPTDQPLDRLRRGLDYTPGPSVEGPGRGAPSGPSTGGRDAFLAFLQEQVKPLVAARHPLDPARQAIIGHSLAGFFALDVLAQDPACFSGYLAISPSVWWNRPRLMAGLESRKGDGLAPRAWIGVGEWEEALAPWEDTLPDREATARRRASRAMVGNARTIADTIARRFGPAARVEFECLPRETHISAVPVALSHGLRFLLGPEGFGGP</sequence>
<evidence type="ECO:0000256" key="2">
    <source>
        <dbReference type="ARBA" id="ARBA00022801"/>
    </source>
</evidence>
<dbReference type="AlphaFoldDB" id="A0A1S8D7A7"/>
<organism evidence="4 5">
    <name type="scientific">Roseomonas mucosa</name>
    <dbReference type="NCBI Taxonomy" id="207340"/>
    <lineage>
        <taxon>Bacteria</taxon>
        <taxon>Pseudomonadati</taxon>
        <taxon>Pseudomonadota</taxon>
        <taxon>Alphaproteobacteria</taxon>
        <taxon>Acetobacterales</taxon>
        <taxon>Roseomonadaceae</taxon>
        <taxon>Roseomonas</taxon>
    </lineage>
</organism>
<name>A0A1S8D7A7_9PROT</name>
<dbReference type="Proteomes" id="UP000054844">
    <property type="component" value="Unassembled WGS sequence"/>
</dbReference>
<dbReference type="OrthoDB" id="5523653at2"/>
<feature type="region of interest" description="Disordered" evidence="3">
    <location>
        <begin position="86"/>
        <end position="112"/>
    </location>
</feature>
<proteinExistence type="inferred from homology"/>
<dbReference type="Gene3D" id="3.40.50.1820">
    <property type="entry name" value="alpha/beta hydrolase"/>
    <property type="match status" value="1"/>
</dbReference>